<dbReference type="OrthoDB" id="9792858at2"/>
<feature type="domain" description="Flavin reductase like" evidence="2">
    <location>
        <begin position="33"/>
        <end position="177"/>
    </location>
</feature>
<dbReference type="Gene3D" id="2.30.110.10">
    <property type="entry name" value="Electron Transport, Fmn-binding Protein, Chain A"/>
    <property type="match status" value="1"/>
</dbReference>
<dbReference type="SMART" id="SM00903">
    <property type="entry name" value="Flavin_Reduct"/>
    <property type="match status" value="1"/>
</dbReference>
<comment type="caution">
    <text evidence="3">The sequence shown here is derived from an EMBL/GenBank/DDBJ whole genome shotgun (WGS) entry which is preliminary data.</text>
</comment>
<name>A0A4R3JG19_9PROT</name>
<evidence type="ECO:0000259" key="2">
    <source>
        <dbReference type="SMART" id="SM00903"/>
    </source>
</evidence>
<dbReference type="Pfam" id="PF01613">
    <property type="entry name" value="Flavin_Reduct"/>
    <property type="match status" value="1"/>
</dbReference>
<accession>A0A4R3JG19</accession>
<evidence type="ECO:0000313" key="3">
    <source>
        <dbReference type="EMBL" id="TCS64243.1"/>
    </source>
</evidence>
<dbReference type="Proteomes" id="UP000295304">
    <property type="component" value="Unassembled WGS sequence"/>
</dbReference>
<evidence type="ECO:0000256" key="1">
    <source>
        <dbReference type="ARBA" id="ARBA00023002"/>
    </source>
</evidence>
<sequence>MRAVRGVDVATPIEFTSGFEFVNVDQATFRNALSNFASGVTVVSACDENAHPYAMTVSAFTSLSLDPPLILVCIGQNSARAEKFSQARFFAVNVLSAGQVALSDRFARTQGIDFDGVDYDLWDHGAPILRGAVATLECERSKMHEEGDHYIMIGRVLRAQFDESRRPLLHFRREYGKIG</sequence>
<dbReference type="EMBL" id="SLZW01000002">
    <property type="protein sequence ID" value="TCS64243.1"/>
    <property type="molecule type" value="Genomic_DNA"/>
</dbReference>
<dbReference type="InterPro" id="IPR002563">
    <property type="entry name" value="Flavin_Rdtase-like_dom"/>
</dbReference>
<keyword evidence="4" id="KW-1185">Reference proteome</keyword>
<gene>
    <name evidence="3" type="ORF">EDD55_102285</name>
</gene>
<protein>
    <submittedName>
        <fullName evidence="3">Flavin reductase (DIM6/NTAB) family NADH-FMN oxidoreductase RutF</fullName>
    </submittedName>
</protein>
<dbReference type="PANTHER" id="PTHR30466">
    <property type="entry name" value="FLAVIN REDUCTASE"/>
    <property type="match status" value="1"/>
</dbReference>
<dbReference type="SUPFAM" id="SSF50475">
    <property type="entry name" value="FMN-binding split barrel"/>
    <property type="match status" value="1"/>
</dbReference>
<keyword evidence="1" id="KW-0560">Oxidoreductase</keyword>
<dbReference type="GO" id="GO:0042602">
    <property type="term" value="F:riboflavin reductase (NADPH) activity"/>
    <property type="evidence" value="ECO:0007669"/>
    <property type="project" value="TreeGrafter"/>
</dbReference>
<reference evidence="3 4" key="1">
    <citation type="submission" date="2019-03" db="EMBL/GenBank/DDBJ databases">
        <title>Genomic Encyclopedia of Type Strains, Phase IV (KMG-IV): sequencing the most valuable type-strain genomes for metagenomic binning, comparative biology and taxonomic classification.</title>
        <authorList>
            <person name="Goeker M."/>
        </authorList>
    </citation>
    <scope>NUCLEOTIDE SEQUENCE [LARGE SCALE GENOMIC DNA]</scope>
    <source>
        <strain evidence="3 4">DSM 101688</strain>
    </source>
</reference>
<dbReference type="RefSeq" id="WP_132938194.1">
    <property type="nucleotide sequence ID" value="NZ_CP119676.1"/>
</dbReference>
<dbReference type="InterPro" id="IPR012349">
    <property type="entry name" value="Split_barrel_FMN-bd"/>
</dbReference>
<dbReference type="PANTHER" id="PTHR30466:SF1">
    <property type="entry name" value="FMN REDUCTASE (NADH) RUTF"/>
    <property type="match status" value="1"/>
</dbReference>
<proteinExistence type="predicted"/>
<organism evidence="3 4">
    <name type="scientific">Varunaivibrio sulfuroxidans</name>
    <dbReference type="NCBI Taxonomy" id="1773489"/>
    <lineage>
        <taxon>Bacteria</taxon>
        <taxon>Pseudomonadati</taxon>
        <taxon>Pseudomonadota</taxon>
        <taxon>Alphaproteobacteria</taxon>
        <taxon>Rhodospirillales</taxon>
        <taxon>Magnetovibrionaceae</taxon>
        <taxon>Varunaivibrio</taxon>
    </lineage>
</organism>
<evidence type="ECO:0000313" key="4">
    <source>
        <dbReference type="Proteomes" id="UP000295304"/>
    </source>
</evidence>
<dbReference type="GO" id="GO:0010181">
    <property type="term" value="F:FMN binding"/>
    <property type="evidence" value="ECO:0007669"/>
    <property type="project" value="InterPro"/>
</dbReference>
<dbReference type="InterPro" id="IPR050268">
    <property type="entry name" value="NADH-dep_flavin_reductase"/>
</dbReference>
<dbReference type="AlphaFoldDB" id="A0A4R3JG19"/>